<proteinExistence type="predicted"/>
<dbReference type="KEGG" id="cmic:caldi_11290"/>
<dbReference type="PANTHER" id="PTHR42951:SF14">
    <property type="entry name" value="METALLO-BETA-LACTAMASE SUPERFAMILY PROTEIN"/>
    <property type="match status" value="1"/>
</dbReference>
<dbReference type="AlphaFoldDB" id="A0AA35CK85"/>
<protein>
    <submittedName>
        <fullName evidence="2">MBL fold metallo-hydrolase</fullName>
    </submittedName>
</protein>
<dbReference type="Gene3D" id="3.60.15.10">
    <property type="entry name" value="Ribonuclease Z/Hydroxyacylglutathione hydrolase-like"/>
    <property type="match status" value="1"/>
</dbReference>
<evidence type="ECO:0000313" key="2">
    <source>
        <dbReference type="EMBL" id="BDG60039.1"/>
    </source>
</evidence>
<dbReference type="InterPro" id="IPR036866">
    <property type="entry name" value="RibonucZ/Hydroxyglut_hydro"/>
</dbReference>
<dbReference type="Proteomes" id="UP001163687">
    <property type="component" value="Chromosome"/>
</dbReference>
<dbReference type="PANTHER" id="PTHR42951">
    <property type="entry name" value="METALLO-BETA-LACTAMASE DOMAIN-CONTAINING"/>
    <property type="match status" value="1"/>
</dbReference>
<dbReference type="CDD" id="cd07743">
    <property type="entry name" value="metallo-hydrolase-like_MBL-fold"/>
    <property type="match status" value="1"/>
</dbReference>
<organism evidence="2 3">
    <name type="scientific">Caldinitratiruptor microaerophilus</name>
    <dbReference type="NCBI Taxonomy" id="671077"/>
    <lineage>
        <taxon>Bacteria</taxon>
        <taxon>Bacillati</taxon>
        <taxon>Bacillota</taxon>
        <taxon>Clostridia</taxon>
        <taxon>Eubacteriales</taxon>
        <taxon>Symbiobacteriaceae</taxon>
        <taxon>Caldinitratiruptor</taxon>
    </lineage>
</organism>
<evidence type="ECO:0000313" key="3">
    <source>
        <dbReference type="Proteomes" id="UP001163687"/>
    </source>
</evidence>
<name>A0AA35CK85_9FIRM</name>
<sequence>MLTELKPGIFYWQGGVNFGVVLGESGEIILIDAGLDAGAPRKALRPFLEQGYRLAAVVATHCHADHIGGAAELHRRHGPAVYAPAPEHVILEHPDLAPMAIYGASPPPGLSVKFLRPPAPCPAMALPREGLFEVAGRSLEIVPLPGHSPAQVGIAVDGVLFAGDGVFLPEVLERHPVLFLVRVDAFLASLERLLARPEGLIVPGHGPHLDRGADPGGDGDPLRVAVEADRGHVRRIGSLILDILVDGPLSEDDLQDRLAARLGKTYDSDVSYYLDHAALRAHLSELARQGAVAPAYAGSRRRWQRVAGVPGAGAGAAAAAAHPG</sequence>
<dbReference type="SUPFAM" id="SSF56281">
    <property type="entry name" value="Metallo-hydrolase/oxidoreductase"/>
    <property type="match status" value="1"/>
</dbReference>
<reference evidence="2" key="1">
    <citation type="submission" date="2022-03" db="EMBL/GenBank/DDBJ databases">
        <title>Complete genome sequence of Caldinitratiruptor microaerophilus.</title>
        <authorList>
            <person name="Mukaiyama R."/>
            <person name="Nishiyama T."/>
            <person name="Ueda K."/>
        </authorList>
    </citation>
    <scope>NUCLEOTIDE SEQUENCE</scope>
    <source>
        <strain evidence="2">JCM 16183</strain>
    </source>
</reference>
<gene>
    <name evidence="2" type="ORF">caldi_11290</name>
</gene>
<feature type="domain" description="Metallo-beta-lactamase" evidence="1">
    <location>
        <begin position="15"/>
        <end position="205"/>
    </location>
</feature>
<evidence type="ECO:0000259" key="1">
    <source>
        <dbReference type="SMART" id="SM00849"/>
    </source>
</evidence>
<accession>A0AA35CK85</accession>
<dbReference type="SMART" id="SM00849">
    <property type="entry name" value="Lactamase_B"/>
    <property type="match status" value="1"/>
</dbReference>
<dbReference type="EMBL" id="AP025628">
    <property type="protein sequence ID" value="BDG60039.1"/>
    <property type="molecule type" value="Genomic_DNA"/>
</dbReference>
<keyword evidence="3" id="KW-1185">Reference proteome</keyword>
<dbReference type="RefSeq" id="WP_264844108.1">
    <property type="nucleotide sequence ID" value="NZ_AP025628.1"/>
</dbReference>
<dbReference type="Pfam" id="PF00753">
    <property type="entry name" value="Lactamase_B"/>
    <property type="match status" value="1"/>
</dbReference>
<dbReference type="InterPro" id="IPR001279">
    <property type="entry name" value="Metallo-B-lactamas"/>
</dbReference>
<dbReference type="InterPro" id="IPR050855">
    <property type="entry name" value="NDM-1-like"/>
</dbReference>